<name>A0ABP8KD24_9MICO</name>
<organism evidence="4 5">
    <name type="scientific">Fodinibacter luteus</name>
    <dbReference type="NCBI Taxonomy" id="552064"/>
    <lineage>
        <taxon>Bacteria</taxon>
        <taxon>Bacillati</taxon>
        <taxon>Actinomycetota</taxon>
        <taxon>Actinomycetes</taxon>
        <taxon>Micrococcales</taxon>
        <taxon>Intrasporangiaceae</taxon>
        <taxon>Fodinibacter (ex Wang et al. 2009)</taxon>
    </lineage>
</organism>
<gene>
    <name evidence="4" type="ORF">GCM10023168_16940</name>
</gene>
<evidence type="ECO:0000256" key="2">
    <source>
        <dbReference type="ARBA" id="ARBA00023163"/>
    </source>
</evidence>
<dbReference type="InterPro" id="IPR029016">
    <property type="entry name" value="GAF-like_dom_sf"/>
</dbReference>
<accession>A0ABP8KD24</accession>
<evidence type="ECO:0000313" key="5">
    <source>
        <dbReference type="Proteomes" id="UP001500945"/>
    </source>
</evidence>
<evidence type="ECO:0000256" key="1">
    <source>
        <dbReference type="ARBA" id="ARBA00023015"/>
    </source>
</evidence>
<dbReference type="EMBL" id="BAABGM010000011">
    <property type="protein sequence ID" value="GAA4404380.1"/>
    <property type="molecule type" value="Genomic_DNA"/>
</dbReference>
<keyword evidence="1" id="KW-0805">Transcription regulation</keyword>
<dbReference type="RefSeq" id="WP_345204607.1">
    <property type="nucleotide sequence ID" value="NZ_BAABGM010000011.1"/>
</dbReference>
<reference evidence="5" key="1">
    <citation type="journal article" date="2019" name="Int. J. Syst. Evol. Microbiol.">
        <title>The Global Catalogue of Microorganisms (GCM) 10K type strain sequencing project: providing services to taxonomists for standard genome sequencing and annotation.</title>
        <authorList>
            <consortium name="The Broad Institute Genomics Platform"/>
            <consortium name="The Broad Institute Genome Sequencing Center for Infectious Disease"/>
            <person name="Wu L."/>
            <person name="Ma J."/>
        </authorList>
    </citation>
    <scope>NUCLEOTIDE SEQUENCE [LARGE SCALE GENOMIC DNA]</scope>
    <source>
        <strain evidence="5">JCM 17809</strain>
    </source>
</reference>
<feature type="domain" description="ANTAR" evidence="3">
    <location>
        <begin position="153"/>
        <end position="223"/>
    </location>
</feature>
<dbReference type="SMART" id="SM01012">
    <property type="entry name" value="ANTAR"/>
    <property type="match status" value="1"/>
</dbReference>
<dbReference type="InterPro" id="IPR036388">
    <property type="entry name" value="WH-like_DNA-bd_sf"/>
</dbReference>
<dbReference type="Proteomes" id="UP001500945">
    <property type="component" value="Unassembled WGS sequence"/>
</dbReference>
<evidence type="ECO:0000313" key="4">
    <source>
        <dbReference type="EMBL" id="GAA4404380.1"/>
    </source>
</evidence>
<keyword evidence="2" id="KW-0804">Transcription</keyword>
<comment type="caution">
    <text evidence="4">The sequence shown here is derived from an EMBL/GenBank/DDBJ whole genome shotgun (WGS) entry which is preliminary data.</text>
</comment>
<dbReference type="Gene3D" id="1.10.10.10">
    <property type="entry name" value="Winged helix-like DNA-binding domain superfamily/Winged helix DNA-binding domain"/>
    <property type="match status" value="1"/>
</dbReference>
<dbReference type="InterPro" id="IPR005561">
    <property type="entry name" value="ANTAR"/>
</dbReference>
<keyword evidence="5" id="KW-1185">Reference proteome</keyword>
<dbReference type="Gene3D" id="3.30.450.40">
    <property type="match status" value="1"/>
</dbReference>
<proteinExistence type="predicted"/>
<protein>
    <submittedName>
        <fullName evidence="4">GAF domain-containing protein</fullName>
    </submittedName>
</protein>
<dbReference type="SUPFAM" id="SSF55781">
    <property type="entry name" value="GAF domain-like"/>
    <property type="match status" value="1"/>
</dbReference>
<dbReference type="Pfam" id="PF03861">
    <property type="entry name" value="ANTAR"/>
    <property type="match status" value="1"/>
</dbReference>
<sequence>MADVDVLLLRLAQGVVRDVERGVPLPVRLCRAAVDILECDGAAMTLAYTHLERVTLCATDDTALAIEETQDVLGQGPGHDAFRTRAYVRLDLMPEDAGPDPRWPLLKSEELSALAPVVVHALPMGEGSGTIGVLTLYRRGRDADLDIAAGLLVAQVLAAALLADAPTLERAGYGEWSDRALVHQATGMVVAQLGLPVADALALIRAHAYAHDHSVGETAREVVDHELTFSGSPDEDIEST</sequence>
<evidence type="ECO:0000259" key="3">
    <source>
        <dbReference type="SMART" id="SM01012"/>
    </source>
</evidence>